<dbReference type="Proteomes" id="UP000658514">
    <property type="component" value="Unassembled WGS sequence"/>
</dbReference>
<gene>
    <name evidence="2" type="ORF">H6G24_25170</name>
</gene>
<evidence type="ECO:0000313" key="2">
    <source>
        <dbReference type="EMBL" id="MBD2198734.1"/>
    </source>
</evidence>
<keyword evidence="1" id="KW-1133">Transmembrane helix</keyword>
<name>A0ABR8AFN7_9CYAN</name>
<organism evidence="2 3">
    <name type="scientific">Calothrix parietina FACHB-288</name>
    <dbReference type="NCBI Taxonomy" id="2692896"/>
    <lineage>
        <taxon>Bacteria</taxon>
        <taxon>Bacillati</taxon>
        <taxon>Cyanobacteriota</taxon>
        <taxon>Cyanophyceae</taxon>
        <taxon>Nostocales</taxon>
        <taxon>Calotrichaceae</taxon>
        <taxon>Calothrix</taxon>
    </lineage>
</organism>
<protein>
    <submittedName>
        <fullName evidence="2">Uncharacterized protein</fullName>
    </submittedName>
</protein>
<accession>A0ABR8AFN7</accession>
<reference evidence="2 3" key="1">
    <citation type="journal article" date="2020" name="ISME J.">
        <title>Comparative genomics reveals insights into cyanobacterial evolution and habitat adaptation.</title>
        <authorList>
            <person name="Chen M.Y."/>
            <person name="Teng W.K."/>
            <person name="Zhao L."/>
            <person name="Hu C.X."/>
            <person name="Zhou Y.K."/>
            <person name="Han B.P."/>
            <person name="Song L.R."/>
            <person name="Shu W.S."/>
        </authorList>
    </citation>
    <scope>NUCLEOTIDE SEQUENCE [LARGE SCALE GENOMIC DNA]</scope>
    <source>
        <strain evidence="2 3">FACHB-288</strain>
    </source>
</reference>
<sequence>MLLPVLYMESLDEIDSENLSRGEIQVRQIARNMSVFPAFCIYALFLPLLMILYYCYEPAKEAFQGFIFTFILKPIRWVCYKIVFIICDAVRKLNS</sequence>
<comment type="caution">
    <text evidence="2">The sequence shown here is derived from an EMBL/GenBank/DDBJ whole genome shotgun (WGS) entry which is preliminary data.</text>
</comment>
<feature type="transmembrane region" description="Helical" evidence="1">
    <location>
        <begin position="66"/>
        <end position="87"/>
    </location>
</feature>
<keyword evidence="1" id="KW-0472">Membrane</keyword>
<proteinExistence type="predicted"/>
<keyword evidence="1" id="KW-0812">Transmembrane</keyword>
<keyword evidence="3" id="KW-1185">Reference proteome</keyword>
<dbReference type="EMBL" id="JACJQH010000046">
    <property type="protein sequence ID" value="MBD2198734.1"/>
    <property type="molecule type" value="Genomic_DNA"/>
</dbReference>
<feature type="transmembrane region" description="Helical" evidence="1">
    <location>
        <begin position="35"/>
        <end position="54"/>
    </location>
</feature>
<evidence type="ECO:0000313" key="3">
    <source>
        <dbReference type="Proteomes" id="UP000658514"/>
    </source>
</evidence>
<evidence type="ECO:0000256" key="1">
    <source>
        <dbReference type="SAM" id="Phobius"/>
    </source>
</evidence>
<dbReference type="RefSeq" id="WP_190549673.1">
    <property type="nucleotide sequence ID" value="NZ_CAWPNO010000080.1"/>
</dbReference>